<sequence length="519" mass="56079">MFTISSSLLLLTISTIPKLVIAAPHNGRDVQSPYSHSSQTIELKAVKHDARAPLHHTTNIRARSSQYTSSNNETSVLAGHAPYFAAPVTIGSQTFNLVVDTGSSDTWVADSFFTCMKYGTPVSQAYCELDLTFVNDGDGNWVTPATNWSFFLSYADGSYVGGPMGLAQINLTSDISLSQFTGFASALSWDGGNLTSGMLGLGYSAGTSMYHSTDFWDHIPCSIETPGMGIDSQGNSVQCTQQTYSGVAETLMSSNTLNGNNQFSLALSRDSSNTSTGGLLTFGGTPDYHLPTVNLSSSFVESPIKPLAYDPTNTTRYYSISIDGFSFPAFTNYSSTTTTTSYTPSFTDDASGSSSSSSHKLKLTHTRRTTTSKTYTLSESDGTTQFIVDSGTEVTTIPRLYAETFNSLFNPPAERYSGVYYLNCTTLSYIPPFGITIAGQTFYHNPEDLVLRRPSTTWDYELQEYVDSEVCLSAIADADQVGGGYTLNILGQPTLKNVLAVFDVGNSKMGFAARPYYES</sequence>
<evidence type="ECO:0000313" key="10">
    <source>
        <dbReference type="Proteomes" id="UP001316803"/>
    </source>
</evidence>
<accession>A0AAN8EF54</accession>
<evidence type="ECO:0000313" key="9">
    <source>
        <dbReference type="EMBL" id="KAK5950078.1"/>
    </source>
</evidence>
<keyword evidence="10" id="KW-1185">Reference proteome</keyword>
<dbReference type="GO" id="GO:0004190">
    <property type="term" value="F:aspartic-type endopeptidase activity"/>
    <property type="evidence" value="ECO:0007669"/>
    <property type="project" value="UniProtKB-KW"/>
</dbReference>
<dbReference type="SUPFAM" id="SSF50630">
    <property type="entry name" value="Acid proteases"/>
    <property type="match status" value="1"/>
</dbReference>
<dbReference type="InterPro" id="IPR033121">
    <property type="entry name" value="PEPTIDASE_A1"/>
</dbReference>
<dbReference type="Proteomes" id="UP001316803">
    <property type="component" value="Unassembled WGS sequence"/>
</dbReference>
<evidence type="ECO:0000256" key="4">
    <source>
        <dbReference type="PIRSR" id="PIRSR601461-2"/>
    </source>
</evidence>
<feature type="region of interest" description="Disordered" evidence="6">
    <location>
        <begin position="341"/>
        <end position="365"/>
    </location>
</feature>
<dbReference type="PANTHER" id="PTHR47966">
    <property type="entry name" value="BETA-SITE APP-CLEAVING ENZYME, ISOFORM A-RELATED"/>
    <property type="match status" value="1"/>
</dbReference>
<comment type="caution">
    <text evidence="9">The sequence shown here is derived from an EMBL/GenBank/DDBJ whole genome shotgun (WGS) entry which is preliminary data.</text>
</comment>
<dbReference type="Pfam" id="PF00026">
    <property type="entry name" value="Asp"/>
    <property type="match status" value="2"/>
</dbReference>
<dbReference type="PANTHER" id="PTHR47966:SF47">
    <property type="entry name" value="ENDOPEPTIDASE, PUTATIVE (AFU_ORTHOLOGUE AFUA_3G01220)-RELATED"/>
    <property type="match status" value="1"/>
</dbReference>
<protein>
    <recommendedName>
        <fullName evidence="8">Peptidase A1 domain-containing protein</fullName>
    </recommendedName>
</protein>
<feature type="disulfide bond" evidence="4">
    <location>
        <begin position="424"/>
        <end position="471"/>
    </location>
</feature>
<keyword evidence="7" id="KW-0732">Signal</keyword>
<dbReference type="GO" id="GO:0006508">
    <property type="term" value="P:proteolysis"/>
    <property type="evidence" value="ECO:0007669"/>
    <property type="project" value="UniProtKB-KW"/>
</dbReference>
<organism evidence="9 10">
    <name type="scientific">Knufia fluminis</name>
    <dbReference type="NCBI Taxonomy" id="191047"/>
    <lineage>
        <taxon>Eukaryota</taxon>
        <taxon>Fungi</taxon>
        <taxon>Dikarya</taxon>
        <taxon>Ascomycota</taxon>
        <taxon>Pezizomycotina</taxon>
        <taxon>Eurotiomycetes</taxon>
        <taxon>Chaetothyriomycetidae</taxon>
        <taxon>Chaetothyriales</taxon>
        <taxon>Trichomeriaceae</taxon>
        <taxon>Knufia</taxon>
    </lineage>
</organism>
<keyword evidence="5" id="KW-0645">Protease</keyword>
<name>A0AAN8EF54_9EURO</name>
<dbReference type="InterPro" id="IPR001969">
    <property type="entry name" value="Aspartic_peptidase_AS"/>
</dbReference>
<dbReference type="InterPro" id="IPR021109">
    <property type="entry name" value="Peptidase_aspartic_dom_sf"/>
</dbReference>
<feature type="active site" evidence="3">
    <location>
        <position position="389"/>
    </location>
</feature>
<evidence type="ECO:0000256" key="5">
    <source>
        <dbReference type="RuleBase" id="RU000454"/>
    </source>
</evidence>
<keyword evidence="2 5" id="KW-0064">Aspartyl protease</keyword>
<dbReference type="PROSITE" id="PS00141">
    <property type="entry name" value="ASP_PROTEASE"/>
    <property type="match status" value="2"/>
</dbReference>
<feature type="signal peptide" evidence="7">
    <location>
        <begin position="1"/>
        <end position="22"/>
    </location>
</feature>
<keyword evidence="5" id="KW-0378">Hydrolase</keyword>
<dbReference type="Gene3D" id="2.40.70.10">
    <property type="entry name" value="Acid Proteases"/>
    <property type="match status" value="2"/>
</dbReference>
<gene>
    <name evidence="9" type="ORF">OHC33_008793</name>
</gene>
<feature type="active site" evidence="3">
    <location>
        <position position="100"/>
    </location>
</feature>
<dbReference type="CDD" id="cd05471">
    <property type="entry name" value="pepsin_like"/>
    <property type="match status" value="1"/>
</dbReference>
<evidence type="ECO:0000259" key="8">
    <source>
        <dbReference type="PROSITE" id="PS51767"/>
    </source>
</evidence>
<dbReference type="GO" id="GO:0000324">
    <property type="term" value="C:fungal-type vacuole"/>
    <property type="evidence" value="ECO:0007669"/>
    <property type="project" value="TreeGrafter"/>
</dbReference>
<dbReference type="InterPro" id="IPR034164">
    <property type="entry name" value="Pepsin-like_dom"/>
</dbReference>
<dbReference type="EMBL" id="JAKLMC020000029">
    <property type="protein sequence ID" value="KAK5950078.1"/>
    <property type="molecule type" value="Genomic_DNA"/>
</dbReference>
<dbReference type="AlphaFoldDB" id="A0AAN8EF54"/>
<feature type="domain" description="Peptidase A1" evidence="8">
    <location>
        <begin position="84"/>
        <end position="512"/>
    </location>
</feature>
<evidence type="ECO:0000256" key="3">
    <source>
        <dbReference type="PIRSR" id="PIRSR601461-1"/>
    </source>
</evidence>
<keyword evidence="4" id="KW-1015">Disulfide bond</keyword>
<dbReference type="PROSITE" id="PS51767">
    <property type="entry name" value="PEPTIDASE_A1"/>
    <property type="match status" value="1"/>
</dbReference>
<evidence type="ECO:0000256" key="1">
    <source>
        <dbReference type="ARBA" id="ARBA00007447"/>
    </source>
</evidence>
<dbReference type="InterPro" id="IPR001461">
    <property type="entry name" value="Aspartic_peptidase_A1"/>
</dbReference>
<feature type="compositionally biased region" description="Low complexity" evidence="6">
    <location>
        <begin position="341"/>
        <end position="358"/>
    </location>
</feature>
<evidence type="ECO:0000256" key="7">
    <source>
        <dbReference type="SAM" id="SignalP"/>
    </source>
</evidence>
<comment type="similarity">
    <text evidence="1 5">Belongs to the peptidase A1 family.</text>
</comment>
<feature type="chain" id="PRO_5042820101" description="Peptidase A1 domain-containing protein" evidence="7">
    <location>
        <begin position="23"/>
        <end position="519"/>
    </location>
</feature>
<proteinExistence type="inferred from homology"/>
<evidence type="ECO:0000256" key="2">
    <source>
        <dbReference type="ARBA" id="ARBA00022750"/>
    </source>
</evidence>
<evidence type="ECO:0000256" key="6">
    <source>
        <dbReference type="SAM" id="MobiDB-lite"/>
    </source>
</evidence>
<reference evidence="9 10" key="1">
    <citation type="submission" date="2022-12" db="EMBL/GenBank/DDBJ databases">
        <title>Genomic features and morphological characterization of a novel Knufia sp. strain isolated from spacecraft assembly facility.</title>
        <authorList>
            <person name="Teixeira M."/>
            <person name="Chander A.M."/>
            <person name="Stajich J.E."/>
            <person name="Venkateswaran K."/>
        </authorList>
    </citation>
    <scope>NUCLEOTIDE SEQUENCE [LARGE SCALE GENOMIC DNA]</scope>
    <source>
        <strain evidence="9 10">FJI-L2-BK-P2</strain>
    </source>
</reference>
<dbReference type="PRINTS" id="PR00792">
    <property type="entry name" value="PEPSIN"/>
</dbReference>